<organism evidence="4 5">
    <name type="scientific">Sunxiuqinia dokdonensis</name>
    <dbReference type="NCBI Taxonomy" id="1409788"/>
    <lineage>
        <taxon>Bacteria</taxon>
        <taxon>Pseudomonadati</taxon>
        <taxon>Bacteroidota</taxon>
        <taxon>Bacteroidia</taxon>
        <taxon>Marinilabiliales</taxon>
        <taxon>Prolixibacteraceae</taxon>
        <taxon>Sunxiuqinia</taxon>
    </lineage>
</organism>
<dbReference type="PANTHER" id="PTHR10509:SF14">
    <property type="entry name" value="CAFFEOYL-COA O-METHYLTRANSFERASE 3-RELATED"/>
    <property type="match status" value="1"/>
</dbReference>
<dbReference type="EMBL" id="LGIA01000181">
    <property type="protein sequence ID" value="KOH43605.1"/>
    <property type="molecule type" value="Genomic_DNA"/>
</dbReference>
<evidence type="ECO:0000256" key="3">
    <source>
        <dbReference type="ARBA" id="ARBA00022691"/>
    </source>
</evidence>
<sequence length="212" mass="24114">MEQSVELENYILALLEDEDPLLQELARDTFLNVLRPRMLSGHIQGSVLTMLSQMVHPKRILEIGTYTGYSAICLAKGLQEQGYLHTIEINDELENMARKYFEKAGFEHQVLQHIGDAKAIIPTLQEYFDLVFIDGDKRDYVAYFDLVIDKVPSGGIIIADNILWSGKVVEIPDPNDEQTQGILAFNQKVKDDPRVSQTILPLRDGLMIIRKK</sequence>
<gene>
    <name evidence="4" type="ORF">NC99_35250</name>
</gene>
<evidence type="ECO:0000256" key="2">
    <source>
        <dbReference type="ARBA" id="ARBA00022679"/>
    </source>
</evidence>
<dbReference type="CDD" id="cd02440">
    <property type="entry name" value="AdoMet_MTases"/>
    <property type="match status" value="1"/>
</dbReference>
<dbReference type="InterPro" id="IPR002935">
    <property type="entry name" value="SAM_O-MeTrfase"/>
</dbReference>
<dbReference type="PROSITE" id="PS51682">
    <property type="entry name" value="SAM_OMT_I"/>
    <property type="match status" value="1"/>
</dbReference>
<name>A0A0L8V546_9BACT</name>
<protein>
    <submittedName>
        <fullName evidence="4">O-methyltransferase</fullName>
    </submittedName>
</protein>
<dbReference type="PANTHER" id="PTHR10509">
    <property type="entry name" value="O-METHYLTRANSFERASE-RELATED"/>
    <property type="match status" value="1"/>
</dbReference>
<reference evidence="5" key="1">
    <citation type="submission" date="2015-07" db="EMBL/GenBank/DDBJ databases">
        <title>Genome sequencing of Sunxiuqinia dokdonensis strain SK.</title>
        <authorList>
            <person name="Ahn S."/>
            <person name="Kim B.-C."/>
        </authorList>
    </citation>
    <scope>NUCLEOTIDE SEQUENCE [LARGE SCALE GENOMIC DNA]</scope>
    <source>
        <strain evidence="5">SK</strain>
    </source>
</reference>
<dbReference type="SUPFAM" id="SSF53335">
    <property type="entry name" value="S-adenosyl-L-methionine-dependent methyltransferases"/>
    <property type="match status" value="1"/>
</dbReference>
<evidence type="ECO:0000256" key="1">
    <source>
        <dbReference type="ARBA" id="ARBA00022603"/>
    </source>
</evidence>
<dbReference type="InterPro" id="IPR050362">
    <property type="entry name" value="Cation-dep_OMT"/>
</dbReference>
<dbReference type="Gene3D" id="3.40.50.150">
    <property type="entry name" value="Vaccinia Virus protein VP39"/>
    <property type="match status" value="1"/>
</dbReference>
<dbReference type="OrthoDB" id="9799672at2"/>
<dbReference type="GO" id="GO:0008757">
    <property type="term" value="F:S-adenosylmethionine-dependent methyltransferase activity"/>
    <property type="evidence" value="ECO:0007669"/>
    <property type="project" value="TreeGrafter"/>
</dbReference>
<dbReference type="AlphaFoldDB" id="A0A0L8V546"/>
<dbReference type="Pfam" id="PF01596">
    <property type="entry name" value="Methyltransf_3"/>
    <property type="match status" value="1"/>
</dbReference>
<dbReference type="GO" id="GO:0032259">
    <property type="term" value="P:methylation"/>
    <property type="evidence" value="ECO:0007669"/>
    <property type="project" value="UniProtKB-KW"/>
</dbReference>
<keyword evidence="3" id="KW-0949">S-adenosyl-L-methionine</keyword>
<evidence type="ECO:0000313" key="4">
    <source>
        <dbReference type="EMBL" id="KOH43605.1"/>
    </source>
</evidence>
<proteinExistence type="predicted"/>
<keyword evidence="1 4" id="KW-0489">Methyltransferase</keyword>
<dbReference type="STRING" id="1409788.NC99_35250"/>
<dbReference type="InterPro" id="IPR029063">
    <property type="entry name" value="SAM-dependent_MTases_sf"/>
</dbReference>
<dbReference type="GO" id="GO:0008171">
    <property type="term" value="F:O-methyltransferase activity"/>
    <property type="evidence" value="ECO:0007669"/>
    <property type="project" value="InterPro"/>
</dbReference>
<keyword evidence="5" id="KW-1185">Reference proteome</keyword>
<accession>A0A0L8V546</accession>
<keyword evidence="2 4" id="KW-0808">Transferase</keyword>
<dbReference type="RefSeq" id="WP_053186041.1">
    <property type="nucleotide sequence ID" value="NZ_LGIA01000181.1"/>
</dbReference>
<evidence type="ECO:0000313" key="5">
    <source>
        <dbReference type="Proteomes" id="UP000036958"/>
    </source>
</evidence>
<dbReference type="Proteomes" id="UP000036958">
    <property type="component" value="Unassembled WGS sequence"/>
</dbReference>
<comment type="caution">
    <text evidence="4">The sequence shown here is derived from an EMBL/GenBank/DDBJ whole genome shotgun (WGS) entry which is preliminary data.</text>
</comment>